<keyword evidence="2" id="KW-0732">Signal</keyword>
<protein>
    <recommendedName>
        <fullName evidence="5">Lipoprotein</fullName>
    </recommendedName>
</protein>
<evidence type="ECO:0000256" key="1">
    <source>
        <dbReference type="SAM" id="MobiDB-lite"/>
    </source>
</evidence>
<evidence type="ECO:0000313" key="3">
    <source>
        <dbReference type="EMBL" id="GEO99605.1"/>
    </source>
</evidence>
<feature type="compositionally biased region" description="Polar residues" evidence="1">
    <location>
        <begin position="45"/>
        <end position="72"/>
    </location>
</feature>
<gene>
    <name evidence="3" type="ORF">MHA02_19930</name>
</gene>
<evidence type="ECO:0008006" key="5">
    <source>
        <dbReference type="Google" id="ProtNLM"/>
    </source>
</evidence>
<dbReference type="PROSITE" id="PS51257">
    <property type="entry name" value="PROKAR_LIPOPROTEIN"/>
    <property type="match status" value="1"/>
</dbReference>
<feature type="region of interest" description="Disordered" evidence="1">
    <location>
        <begin position="19"/>
        <end position="72"/>
    </location>
</feature>
<comment type="caution">
    <text evidence="3">The sequence shown here is derived from an EMBL/GenBank/DDBJ whole genome shotgun (WGS) entry which is preliminary data.</text>
</comment>
<reference evidence="3 4" key="1">
    <citation type="submission" date="2019-07" db="EMBL/GenBank/DDBJ databases">
        <title>Whole genome shotgun sequence of Methylobacterium haplocladii NBRC 107714.</title>
        <authorList>
            <person name="Hosoyama A."/>
            <person name="Uohara A."/>
            <person name="Ohji S."/>
            <person name="Ichikawa N."/>
        </authorList>
    </citation>
    <scope>NUCLEOTIDE SEQUENCE [LARGE SCALE GENOMIC DNA]</scope>
    <source>
        <strain evidence="3 4">NBRC 107714</strain>
    </source>
</reference>
<feature type="chain" id="PRO_5022110978" description="Lipoprotein" evidence="2">
    <location>
        <begin position="18"/>
        <end position="72"/>
    </location>
</feature>
<keyword evidence="4" id="KW-1185">Reference proteome</keyword>
<dbReference type="OrthoDB" id="7999193at2"/>
<name>A0A512IPI3_9HYPH</name>
<evidence type="ECO:0000313" key="4">
    <source>
        <dbReference type="Proteomes" id="UP000321258"/>
    </source>
</evidence>
<dbReference type="AlphaFoldDB" id="A0A512IPI3"/>
<proteinExistence type="predicted"/>
<feature type="signal peptide" evidence="2">
    <location>
        <begin position="1"/>
        <end position="17"/>
    </location>
</feature>
<evidence type="ECO:0000256" key="2">
    <source>
        <dbReference type="SAM" id="SignalP"/>
    </source>
</evidence>
<dbReference type="Proteomes" id="UP000321258">
    <property type="component" value="Unassembled WGS sequence"/>
</dbReference>
<accession>A0A512IPI3</accession>
<dbReference type="EMBL" id="BJZT01000019">
    <property type="protein sequence ID" value="GEO99605.1"/>
    <property type="molecule type" value="Genomic_DNA"/>
</dbReference>
<dbReference type="RefSeq" id="WP_147078488.1">
    <property type="nucleotide sequence ID" value="NZ_BJZT01000019.1"/>
</dbReference>
<sequence length="72" mass="7520">MRLTCLLAAALSAVALAGCSSSGSGPNGSGLAESFNVDNYRRSNDTNGTQTRPDVNRQFTQPSLPTISNRGF</sequence>
<organism evidence="3 4">
    <name type="scientific">Methylobacterium haplocladii</name>
    <dbReference type="NCBI Taxonomy" id="1176176"/>
    <lineage>
        <taxon>Bacteria</taxon>
        <taxon>Pseudomonadati</taxon>
        <taxon>Pseudomonadota</taxon>
        <taxon>Alphaproteobacteria</taxon>
        <taxon>Hyphomicrobiales</taxon>
        <taxon>Methylobacteriaceae</taxon>
        <taxon>Methylobacterium</taxon>
    </lineage>
</organism>